<reference evidence="2 4" key="1">
    <citation type="journal article" date="2008" name="Science">
        <title>The Physcomitrella genome reveals evolutionary insights into the conquest of land by plants.</title>
        <authorList>
            <person name="Rensing S."/>
            <person name="Lang D."/>
            <person name="Zimmer A."/>
            <person name="Terry A."/>
            <person name="Salamov A."/>
            <person name="Shapiro H."/>
            <person name="Nishiyama T."/>
            <person name="Perroud P.-F."/>
            <person name="Lindquist E."/>
            <person name="Kamisugi Y."/>
            <person name="Tanahashi T."/>
            <person name="Sakakibara K."/>
            <person name="Fujita T."/>
            <person name="Oishi K."/>
            <person name="Shin-I T."/>
            <person name="Kuroki Y."/>
            <person name="Toyoda A."/>
            <person name="Suzuki Y."/>
            <person name="Hashimoto A."/>
            <person name="Yamaguchi K."/>
            <person name="Sugano A."/>
            <person name="Kohara Y."/>
            <person name="Fujiyama A."/>
            <person name="Anterola A."/>
            <person name="Aoki S."/>
            <person name="Ashton N."/>
            <person name="Barbazuk W.B."/>
            <person name="Barker E."/>
            <person name="Bennetzen J."/>
            <person name="Bezanilla M."/>
            <person name="Blankenship R."/>
            <person name="Cho S.H."/>
            <person name="Dutcher S."/>
            <person name="Estelle M."/>
            <person name="Fawcett J.A."/>
            <person name="Gundlach H."/>
            <person name="Hanada K."/>
            <person name="Heyl A."/>
            <person name="Hicks K.A."/>
            <person name="Hugh J."/>
            <person name="Lohr M."/>
            <person name="Mayer K."/>
            <person name="Melkozernov A."/>
            <person name="Murata T."/>
            <person name="Nelson D."/>
            <person name="Pils B."/>
            <person name="Prigge M."/>
            <person name="Reiss B."/>
            <person name="Renner T."/>
            <person name="Rombauts S."/>
            <person name="Rushton P."/>
            <person name="Sanderfoot A."/>
            <person name="Schween G."/>
            <person name="Shiu S.-H."/>
            <person name="Stueber K."/>
            <person name="Theodoulou F.L."/>
            <person name="Tu H."/>
            <person name="Van de Peer Y."/>
            <person name="Verrier P.J."/>
            <person name="Waters E."/>
            <person name="Wood A."/>
            <person name="Yang L."/>
            <person name="Cove D."/>
            <person name="Cuming A."/>
            <person name="Hasebe M."/>
            <person name="Lucas S."/>
            <person name="Mishler D.B."/>
            <person name="Reski R."/>
            <person name="Grigoriev I."/>
            <person name="Quatrano R.S."/>
            <person name="Boore J.L."/>
        </authorList>
    </citation>
    <scope>NUCLEOTIDE SEQUENCE [LARGE SCALE GENOMIC DNA]</scope>
    <source>
        <strain evidence="3 4">cv. Gransden 2004</strain>
    </source>
</reference>
<dbReference type="PANTHER" id="PTHR44329">
    <property type="entry name" value="SERINE/THREONINE-PROTEIN KINASE TNNI3K-RELATED"/>
    <property type="match status" value="1"/>
</dbReference>
<dbReference type="SUPFAM" id="SSF56112">
    <property type="entry name" value="Protein kinase-like (PK-like)"/>
    <property type="match status" value="1"/>
</dbReference>
<dbReference type="STRING" id="3218.A0A2K1JGN7"/>
<evidence type="ECO:0000259" key="1">
    <source>
        <dbReference type="PROSITE" id="PS50011"/>
    </source>
</evidence>
<accession>A0A2K1JGN7</accession>
<dbReference type="PANTHER" id="PTHR44329:SF260">
    <property type="entry name" value="PROTEIN KINASE DOMAIN-CONTAINING PROTEIN"/>
    <property type="match status" value="1"/>
</dbReference>
<evidence type="ECO:0000313" key="3">
    <source>
        <dbReference type="EnsemblPlants" id="Pp3c14_6772V3.1"/>
    </source>
</evidence>
<sequence>MAPETPDSTSLDGAPSDRFHPKKLDVYSFAIVCYEILTGDEPFADVLKTEVLARVKAGLRPNLPDEIPGRLAVLIQECWNEDLLLRPDFAAICTELRFIKGLLLQALK</sequence>
<dbReference type="InterPro" id="IPR001245">
    <property type="entry name" value="Ser-Thr/Tyr_kinase_cat_dom"/>
</dbReference>
<evidence type="ECO:0000313" key="2">
    <source>
        <dbReference type="EMBL" id="PNR40724.1"/>
    </source>
</evidence>
<dbReference type="Pfam" id="PF07714">
    <property type="entry name" value="PK_Tyr_Ser-Thr"/>
    <property type="match status" value="1"/>
</dbReference>
<dbReference type="Gene3D" id="1.10.510.10">
    <property type="entry name" value="Transferase(Phosphotransferase) domain 1"/>
    <property type="match status" value="1"/>
</dbReference>
<dbReference type="AlphaFoldDB" id="A0A2K1JGN7"/>
<dbReference type="EMBL" id="ABEU02000014">
    <property type="protein sequence ID" value="PNR40724.1"/>
    <property type="molecule type" value="Genomic_DNA"/>
</dbReference>
<dbReference type="InterPro" id="IPR051681">
    <property type="entry name" value="Ser/Thr_Kinases-Pseudokinases"/>
</dbReference>
<name>A0A2K1JGN7_PHYPA</name>
<dbReference type="Gramene" id="Pp3c14_6772V3.1">
    <property type="protein sequence ID" value="Pp3c14_6772V3.1"/>
    <property type="gene ID" value="Pp3c14_6772"/>
</dbReference>
<dbReference type="EnsemblPlants" id="Pp3c14_6772V3.1">
    <property type="protein sequence ID" value="Pp3c14_6772V3.1"/>
    <property type="gene ID" value="Pp3c14_6772"/>
</dbReference>
<feature type="domain" description="Protein kinase" evidence="1">
    <location>
        <begin position="1"/>
        <end position="99"/>
    </location>
</feature>
<dbReference type="GO" id="GO:0005524">
    <property type="term" value="F:ATP binding"/>
    <property type="evidence" value="ECO:0007669"/>
    <property type="project" value="InterPro"/>
</dbReference>
<dbReference type="InParanoid" id="A0A2K1JGN7"/>
<dbReference type="InterPro" id="IPR000719">
    <property type="entry name" value="Prot_kinase_dom"/>
</dbReference>
<reference evidence="2 4" key="2">
    <citation type="journal article" date="2018" name="Plant J.">
        <title>The Physcomitrella patens chromosome-scale assembly reveals moss genome structure and evolution.</title>
        <authorList>
            <person name="Lang D."/>
            <person name="Ullrich K.K."/>
            <person name="Murat F."/>
            <person name="Fuchs J."/>
            <person name="Jenkins J."/>
            <person name="Haas F.B."/>
            <person name="Piednoel M."/>
            <person name="Gundlach H."/>
            <person name="Van Bel M."/>
            <person name="Meyberg R."/>
            <person name="Vives C."/>
            <person name="Morata J."/>
            <person name="Symeonidi A."/>
            <person name="Hiss M."/>
            <person name="Muchero W."/>
            <person name="Kamisugi Y."/>
            <person name="Saleh O."/>
            <person name="Blanc G."/>
            <person name="Decker E.L."/>
            <person name="van Gessel N."/>
            <person name="Grimwood J."/>
            <person name="Hayes R.D."/>
            <person name="Graham S.W."/>
            <person name="Gunter L.E."/>
            <person name="McDaniel S.F."/>
            <person name="Hoernstein S.N.W."/>
            <person name="Larsson A."/>
            <person name="Li F.W."/>
            <person name="Perroud P.F."/>
            <person name="Phillips J."/>
            <person name="Ranjan P."/>
            <person name="Rokshar D.S."/>
            <person name="Rothfels C.J."/>
            <person name="Schneider L."/>
            <person name="Shu S."/>
            <person name="Stevenson D.W."/>
            <person name="Thummler F."/>
            <person name="Tillich M."/>
            <person name="Villarreal Aguilar J.C."/>
            <person name="Widiez T."/>
            <person name="Wong G.K."/>
            <person name="Wymore A."/>
            <person name="Zhang Y."/>
            <person name="Zimmer A.D."/>
            <person name="Quatrano R.S."/>
            <person name="Mayer K.F.X."/>
            <person name="Goodstein D."/>
            <person name="Casacuberta J.M."/>
            <person name="Vandepoele K."/>
            <person name="Reski R."/>
            <person name="Cuming A.C."/>
            <person name="Tuskan G.A."/>
            <person name="Maumus F."/>
            <person name="Salse J."/>
            <person name="Schmutz J."/>
            <person name="Rensing S.A."/>
        </authorList>
    </citation>
    <scope>NUCLEOTIDE SEQUENCE [LARGE SCALE GENOMIC DNA]</scope>
    <source>
        <strain evidence="3 4">cv. Gransden 2004</strain>
    </source>
</reference>
<reference evidence="3" key="3">
    <citation type="submission" date="2020-12" db="UniProtKB">
        <authorList>
            <consortium name="EnsemblPlants"/>
        </authorList>
    </citation>
    <scope>IDENTIFICATION</scope>
</reference>
<dbReference type="Proteomes" id="UP000006727">
    <property type="component" value="Chromosome 14"/>
</dbReference>
<dbReference type="GO" id="GO:0004672">
    <property type="term" value="F:protein kinase activity"/>
    <property type="evidence" value="ECO:0007669"/>
    <property type="project" value="InterPro"/>
</dbReference>
<gene>
    <name evidence="2" type="ORF">PHYPA_018127</name>
</gene>
<dbReference type="PROSITE" id="PS50011">
    <property type="entry name" value="PROTEIN_KINASE_DOM"/>
    <property type="match status" value="1"/>
</dbReference>
<dbReference type="PaxDb" id="3218-PP1S409_8V6.1"/>
<proteinExistence type="predicted"/>
<protein>
    <recommendedName>
        <fullName evidence="1">Protein kinase domain-containing protein</fullName>
    </recommendedName>
</protein>
<organism evidence="2">
    <name type="scientific">Physcomitrium patens</name>
    <name type="common">Spreading-leaved earth moss</name>
    <name type="synonym">Physcomitrella patens</name>
    <dbReference type="NCBI Taxonomy" id="3218"/>
    <lineage>
        <taxon>Eukaryota</taxon>
        <taxon>Viridiplantae</taxon>
        <taxon>Streptophyta</taxon>
        <taxon>Embryophyta</taxon>
        <taxon>Bryophyta</taxon>
        <taxon>Bryophytina</taxon>
        <taxon>Bryopsida</taxon>
        <taxon>Funariidae</taxon>
        <taxon>Funariales</taxon>
        <taxon>Funariaceae</taxon>
        <taxon>Physcomitrium</taxon>
    </lineage>
</organism>
<dbReference type="InterPro" id="IPR011009">
    <property type="entry name" value="Kinase-like_dom_sf"/>
</dbReference>
<keyword evidence="4" id="KW-1185">Reference proteome</keyword>
<evidence type="ECO:0000313" key="4">
    <source>
        <dbReference type="Proteomes" id="UP000006727"/>
    </source>
</evidence>